<evidence type="ECO:0000256" key="2">
    <source>
        <dbReference type="ARBA" id="ARBA00023445"/>
    </source>
</evidence>
<accession>M3JWU6</accession>
<dbReference type="eggNOG" id="KOG1502">
    <property type="taxonomic scope" value="Eukaryota"/>
</dbReference>
<dbReference type="OMA" id="HKEATIF"/>
<keyword evidence="5" id="KW-1185">Reference proteome</keyword>
<name>M3JWU6_CANMX</name>
<evidence type="ECO:0000313" key="5">
    <source>
        <dbReference type="Proteomes" id="UP000011777"/>
    </source>
</evidence>
<dbReference type="Gene3D" id="3.40.50.720">
    <property type="entry name" value="NAD(P)-binding Rossmann-like Domain"/>
    <property type="match status" value="1"/>
</dbReference>
<evidence type="ECO:0000259" key="3">
    <source>
        <dbReference type="Pfam" id="PF01370"/>
    </source>
</evidence>
<organism evidence="4 5">
    <name type="scientific">Candida maltosa (strain Xu316)</name>
    <name type="common">Yeast</name>
    <dbReference type="NCBI Taxonomy" id="1245528"/>
    <lineage>
        <taxon>Eukaryota</taxon>
        <taxon>Fungi</taxon>
        <taxon>Dikarya</taxon>
        <taxon>Ascomycota</taxon>
        <taxon>Saccharomycotina</taxon>
        <taxon>Pichiomycetes</taxon>
        <taxon>Debaryomycetaceae</taxon>
        <taxon>Candida/Lodderomyces clade</taxon>
        <taxon>Candida</taxon>
    </lineage>
</organism>
<dbReference type="PANTHER" id="PTHR10366">
    <property type="entry name" value="NAD DEPENDENT EPIMERASE/DEHYDRATASE"/>
    <property type="match status" value="1"/>
</dbReference>
<comment type="similarity">
    <text evidence="2">Belongs to the NAD(P)-dependent epimerase/dehydratase family. Dihydroflavonol-4-reductase subfamily.</text>
</comment>
<evidence type="ECO:0000313" key="4">
    <source>
        <dbReference type="EMBL" id="EMG47400.1"/>
    </source>
</evidence>
<dbReference type="SUPFAM" id="SSF51735">
    <property type="entry name" value="NAD(P)-binding Rossmann-fold domains"/>
    <property type="match status" value="1"/>
</dbReference>
<dbReference type="OrthoDB" id="2735536at2759"/>
<sequence length="333" mass="37226">MSKSVIVTGGSGYVGQRILGELLSRNYKVIAIVRSQKSLDTLNTLFQNPPNLIFEIVPELDKPNALDHILQKYPDVEAFISGAAVVKFQADDFEKEVITPTIDIVKNTLTSIKNHAPQIKKVIFTSSAVVLSSPETIFSYDKVYSDNDWTPVTRDHVEQGGGMVAYFVAKKLSEQAAWEFKDQENPDFDIIAIQPTFVVGPAEFDSEVTFEKQPSTAAMIVGLLNLKPTDPIPVFANGWIDIRDVAKAHVDAIESEKYANQRVLLEADKFTYDHVVKIIVDNFPEYKDKLPKPNPVDETAFVKVDDSRSRGIVGFEYKPLENAVVDLIKQLHK</sequence>
<dbReference type="EMBL" id="AOGT01001590">
    <property type="protein sequence ID" value="EMG47400.1"/>
    <property type="molecule type" value="Genomic_DNA"/>
</dbReference>
<keyword evidence="1" id="KW-0560">Oxidoreductase</keyword>
<feature type="domain" description="NAD-dependent epimerase/dehydratase" evidence="3">
    <location>
        <begin position="5"/>
        <end position="255"/>
    </location>
</feature>
<comment type="caution">
    <text evidence="4">The sequence shown here is derived from an EMBL/GenBank/DDBJ whole genome shotgun (WGS) entry which is preliminary data.</text>
</comment>
<dbReference type="HOGENOM" id="CLU_007383_9_2_1"/>
<protein>
    <submittedName>
        <fullName evidence="4">NADPH-dependent methylglyoxal reductase, putative (D-lactaldehyde dehydrogenase, putative)</fullName>
    </submittedName>
</protein>
<dbReference type="STRING" id="1245528.M3JWU6"/>
<dbReference type="InterPro" id="IPR050425">
    <property type="entry name" value="NAD(P)_dehydrat-like"/>
</dbReference>
<dbReference type="InterPro" id="IPR001509">
    <property type="entry name" value="Epimerase_deHydtase"/>
</dbReference>
<dbReference type="InterPro" id="IPR036291">
    <property type="entry name" value="NAD(P)-bd_dom_sf"/>
</dbReference>
<dbReference type="AlphaFoldDB" id="M3JWU6"/>
<dbReference type="Pfam" id="PF01370">
    <property type="entry name" value="Epimerase"/>
    <property type="match status" value="1"/>
</dbReference>
<dbReference type="Proteomes" id="UP000011777">
    <property type="component" value="Unassembled WGS sequence"/>
</dbReference>
<evidence type="ECO:0000256" key="1">
    <source>
        <dbReference type="ARBA" id="ARBA00023002"/>
    </source>
</evidence>
<proteinExistence type="inferred from homology"/>
<reference evidence="4 5" key="1">
    <citation type="submission" date="2013-02" db="EMBL/GenBank/DDBJ databases">
        <title>Genome sequence of Candida maltosa Xu316, a potential industrial strain for xylitol and ethanol production.</title>
        <authorList>
            <person name="Yu J."/>
            <person name="Wang Q."/>
            <person name="Geng X."/>
            <person name="Bao W."/>
            <person name="He P."/>
            <person name="Cai J."/>
        </authorList>
    </citation>
    <scope>NUCLEOTIDE SEQUENCE [LARGE SCALE GENOMIC DNA]</scope>
    <source>
        <strain evidence="5">Xu316</strain>
    </source>
</reference>
<dbReference type="PANTHER" id="PTHR10366:SF564">
    <property type="entry name" value="STEROL-4-ALPHA-CARBOXYLATE 3-DEHYDROGENASE, DECARBOXYLATING"/>
    <property type="match status" value="1"/>
</dbReference>
<gene>
    <name evidence="4" type="ORF">G210_2279</name>
</gene>
<dbReference type="GO" id="GO:0016616">
    <property type="term" value="F:oxidoreductase activity, acting on the CH-OH group of donors, NAD or NADP as acceptor"/>
    <property type="evidence" value="ECO:0007669"/>
    <property type="project" value="TreeGrafter"/>
</dbReference>